<dbReference type="PANTHER" id="PTHR11177">
    <property type="entry name" value="CHITINASE"/>
    <property type="match status" value="1"/>
</dbReference>
<dbReference type="GO" id="GO:0006032">
    <property type="term" value="P:chitin catabolic process"/>
    <property type="evidence" value="ECO:0007669"/>
    <property type="project" value="TreeGrafter"/>
</dbReference>
<evidence type="ECO:0000313" key="4">
    <source>
        <dbReference type="EMBL" id="CBH75103.1"/>
    </source>
</evidence>
<dbReference type="EMBL" id="CABL01000005">
    <property type="protein sequence ID" value="CBH75103.1"/>
    <property type="molecule type" value="Genomic_DNA"/>
</dbReference>
<dbReference type="GO" id="GO:0004568">
    <property type="term" value="F:chitinase activity"/>
    <property type="evidence" value="ECO:0007669"/>
    <property type="project" value="TreeGrafter"/>
</dbReference>
<proteinExistence type="predicted"/>
<dbReference type="SMART" id="SM00636">
    <property type="entry name" value="Glyco_18"/>
    <property type="match status" value="1"/>
</dbReference>
<dbReference type="GO" id="GO:0008061">
    <property type="term" value="F:chitin binding"/>
    <property type="evidence" value="ECO:0007669"/>
    <property type="project" value="InterPro"/>
</dbReference>
<dbReference type="InterPro" id="IPR050314">
    <property type="entry name" value="Glycosyl_Hydrlase_18"/>
</dbReference>
<dbReference type="InterPro" id="IPR017853">
    <property type="entry name" value="GH"/>
</dbReference>
<sequence>MLERFVLRKNCVAVALVLMLSLAGCGGAGGSGGGSANVLPSSAPSPIASSGATPQYVGYWDDWEQTPWSAVPRGVTTLIYAFDFVAGHSVVPDGNSPGYLTAAAVAALHQRGIKVLLSLGGGSPSTAFVFDGDTKDFETNLISVLQQYGFDGVDFDDESGTQAQRVAALESLIPATRAAFTANGIGNDLITLAAFDTPTSFGDGTVLAAPGVAGALSWVNVMSYDYTAAQSDLASFALVFPPAQLMLGSDIDGDVPIPSNATLESLAAWVKNNGYGGMMVWTVNDATVAQNQRLKTG</sequence>
<evidence type="ECO:0000256" key="2">
    <source>
        <dbReference type="ARBA" id="ARBA00023295"/>
    </source>
</evidence>
<feature type="domain" description="GH18" evidence="3">
    <location>
        <begin position="54"/>
        <end position="297"/>
    </location>
</feature>
<evidence type="ECO:0000259" key="3">
    <source>
        <dbReference type="PROSITE" id="PS51910"/>
    </source>
</evidence>
<dbReference type="PANTHER" id="PTHR11177:SF317">
    <property type="entry name" value="CHITINASE 12-RELATED"/>
    <property type="match status" value="1"/>
</dbReference>
<dbReference type="Pfam" id="PF00704">
    <property type="entry name" value="Glyco_hydro_18"/>
    <property type="match status" value="1"/>
</dbReference>
<dbReference type="Gene3D" id="3.20.20.80">
    <property type="entry name" value="Glycosidases"/>
    <property type="match status" value="1"/>
</dbReference>
<keyword evidence="2" id="KW-0326">Glycosidase</keyword>
<dbReference type="InterPro" id="IPR001223">
    <property type="entry name" value="Glyco_hydro18_cat"/>
</dbReference>
<dbReference type="InterPro" id="IPR001579">
    <property type="entry name" value="Glyco_hydro_18_chit_AS"/>
</dbReference>
<gene>
    <name evidence="4" type="ORF">CARN1_0278</name>
</gene>
<name>E6PF67_9ZZZZ</name>
<dbReference type="PROSITE" id="PS51257">
    <property type="entry name" value="PROKAR_LIPOPROTEIN"/>
    <property type="match status" value="1"/>
</dbReference>
<accession>E6PF67</accession>
<dbReference type="SUPFAM" id="SSF51445">
    <property type="entry name" value="(Trans)glycosidases"/>
    <property type="match status" value="1"/>
</dbReference>
<organism evidence="4">
    <name type="scientific">mine drainage metagenome</name>
    <dbReference type="NCBI Taxonomy" id="410659"/>
    <lineage>
        <taxon>unclassified sequences</taxon>
        <taxon>metagenomes</taxon>
        <taxon>ecological metagenomes</taxon>
    </lineage>
</organism>
<reference evidence="4" key="1">
    <citation type="submission" date="2009-10" db="EMBL/GenBank/DDBJ databases">
        <title>Diversity of trophic interactions inside an arsenic-rich microbial ecosystem.</title>
        <authorList>
            <person name="Bertin P.N."/>
            <person name="Heinrich-Salmeron A."/>
            <person name="Pelletier E."/>
            <person name="Goulhen-Chollet F."/>
            <person name="Arsene-Ploetze F."/>
            <person name="Gallien S."/>
            <person name="Calteau A."/>
            <person name="Vallenet D."/>
            <person name="Casiot C."/>
            <person name="Chane-Woon-Ming B."/>
            <person name="Giloteaux L."/>
            <person name="Barakat M."/>
            <person name="Bonnefoy V."/>
            <person name="Bruneel O."/>
            <person name="Chandler M."/>
            <person name="Cleiss J."/>
            <person name="Duran R."/>
            <person name="Elbaz-Poulichet F."/>
            <person name="Fonknechten N."/>
            <person name="Lauga B."/>
            <person name="Mornico D."/>
            <person name="Ortet P."/>
            <person name="Schaeffer C."/>
            <person name="Siguier P."/>
            <person name="Alexander Thil Smith A."/>
            <person name="Van Dorsselaer A."/>
            <person name="Weissenbach J."/>
            <person name="Medigue C."/>
            <person name="Le Paslier D."/>
        </authorList>
    </citation>
    <scope>NUCLEOTIDE SEQUENCE</scope>
</reference>
<comment type="caution">
    <text evidence="4">The sequence shown here is derived from an EMBL/GenBank/DDBJ whole genome shotgun (WGS) entry which is preliminary data.</text>
</comment>
<dbReference type="PROSITE" id="PS51910">
    <property type="entry name" value="GH18_2"/>
    <property type="match status" value="1"/>
</dbReference>
<dbReference type="GO" id="GO:0005975">
    <property type="term" value="P:carbohydrate metabolic process"/>
    <property type="evidence" value="ECO:0007669"/>
    <property type="project" value="InterPro"/>
</dbReference>
<protein>
    <recommendedName>
        <fullName evidence="3">GH18 domain-containing protein</fullName>
    </recommendedName>
</protein>
<dbReference type="PROSITE" id="PS01095">
    <property type="entry name" value="GH18_1"/>
    <property type="match status" value="1"/>
</dbReference>
<dbReference type="AlphaFoldDB" id="E6PF67"/>
<dbReference type="GO" id="GO:0005576">
    <property type="term" value="C:extracellular region"/>
    <property type="evidence" value="ECO:0007669"/>
    <property type="project" value="TreeGrafter"/>
</dbReference>
<keyword evidence="1" id="KW-0378">Hydrolase</keyword>
<evidence type="ECO:0000256" key="1">
    <source>
        <dbReference type="ARBA" id="ARBA00022801"/>
    </source>
</evidence>
<dbReference type="CDD" id="cd00598">
    <property type="entry name" value="GH18_chitinase-like"/>
    <property type="match status" value="1"/>
</dbReference>
<dbReference type="InterPro" id="IPR011583">
    <property type="entry name" value="Chitinase_II/V-like_cat"/>
</dbReference>